<dbReference type="PANTHER" id="PTHR43581">
    <property type="entry name" value="ATP/GTP PHOSPHATASE"/>
    <property type="match status" value="1"/>
</dbReference>
<dbReference type="Pfam" id="PF13175">
    <property type="entry name" value="AAA_15"/>
    <property type="match status" value="1"/>
</dbReference>
<sequence length="639" mass="71355">MKITKLSLTNFKSFKQTQHINFAPVTLLFGPNSVGKSSVLMALFYLQQILAKGQCNPQRLDALGDKFVGGFKNLIHGKDLNESITIGVTYERQSKLGSTYNMLKTMIDESEELLANSNVPIAEPAADSDKITVEFTISWSKSASSAYVSRYKLWLDGLFMAECSAEPKTQQAVVELFNYLHPAVLGERHIDWLKDAESFGHVHSFYQEHRYQFHQFDNDEMEFHDDAACSRLHELLSLGHAGNNLRDDYKAYDLPPMMHVPFALKSAAGAFPTLGQVVESSIDADDYFTTTVINEIISEALVSPLDDLLAILDSSRCIGPLRHIPDSTYQPNPYPKQGDWYDGRAAWDEFNSLELDKVVNLNEWLSGSARLDLGYEIAAKIKDGAKRVVRCDVSTLANEAPFSAVFLSNYFALNDAFEEKLVMSFSKEDIAKNPNASQAMLEVKGLERPIPFLGKGSNDIAKMSVSQNAEGVKFCLGSQLYLDGSTFKDTELTLWDNLQSIEVTPSDIGVGFSQLYPLVSASLLASKGLIACEQPELHVHPRVQVAIGDLLTQANDNVNFLIETHSEHLILRLLRRIRETSDGELPENLKPVTPKDVSIVYLEPTQVGVVAKPIDIDKDGEFTTNWPRGFFSERREELY</sequence>
<dbReference type="SUPFAM" id="SSF52540">
    <property type="entry name" value="P-loop containing nucleoside triphosphate hydrolases"/>
    <property type="match status" value="1"/>
</dbReference>
<proteinExistence type="predicted"/>
<dbReference type="InterPro" id="IPR022532">
    <property type="entry name" value="DUF3696"/>
</dbReference>
<evidence type="ECO:0000313" key="4">
    <source>
        <dbReference type="EMBL" id="MBW8190295.1"/>
    </source>
</evidence>
<dbReference type="Proteomes" id="UP001166251">
    <property type="component" value="Unassembled WGS sequence"/>
</dbReference>
<keyword evidence="5" id="KW-1185">Reference proteome</keyword>
<dbReference type="Gene3D" id="3.40.50.300">
    <property type="entry name" value="P-loop containing nucleotide triphosphate hydrolases"/>
    <property type="match status" value="1"/>
</dbReference>
<organism evidence="4 5">
    <name type="scientific">Neiella holothuriorum</name>
    <dbReference type="NCBI Taxonomy" id="2870530"/>
    <lineage>
        <taxon>Bacteria</taxon>
        <taxon>Pseudomonadati</taxon>
        <taxon>Pseudomonadota</taxon>
        <taxon>Gammaproteobacteria</taxon>
        <taxon>Alteromonadales</taxon>
        <taxon>Echinimonadaceae</taxon>
        <taxon>Neiella</taxon>
    </lineage>
</organism>
<evidence type="ECO:0000259" key="2">
    <source>
        <dbReference type="Pfam" id="PF13175"/>
    </source>
</evidence>
<feature type="domain" description="ATPase AAA-type core" evidence="3">
    <location>
        <begin position="491"/>
        <end position="570"/>
    </location>
</feature>
<dbReference type="PANTHER" id="PTHR43581:SF2">
    <property type="entry name" value="EXCINUCLEASE ATPASE SUBUNIT"/>
    <property type="match status" value="1"/>
</dbReference>
<comment type="caution">
    <text evidence="4">The sequence shown here is derived from an EMBL/GenBank/DDBJ whole genome shotgun (WGS) entry which is preliminary data.</text>
</comment>
<accession>A0ABS7EDH5</accession>
<dbReference type="RefSeq" id="WP_220102969.1">
    <property type="nucleotide sequence ID" value="NZ_JAHZSS010000003.1"/>
</dbReference>
<dbReference type="EMBL" id="JAHZSS010000003">
    <property type="protein sequence ID" value="MBW8190295.1"/>
    <property type="molecule type" value="Genomic_DNA"/>
</dbReference>
<feature type="domain" description="Endonuclease GajA/Old nuclease/RecF-like AAA" evidence="2">
    <location>
        <begin position="1"/>
        <end position="95"/>
    </location>
</feature>
<name>A0ABS7EDH5_9GAMM</name>
<dbReference type="Pfam" id="PF12476">
    <property type="entry name" value="DUF3696"/>
    <property type="match status" value="1"/>
</dbReference>
<evidence type="ECO:0000259" key="1">
    <source>
        <dbReference type="Pfam" id="PF12476"/>
    </source>
</evidence>
<dbReference type="InterPro" id="IPR003959">
    <property type="entry name" value="ATPase_AAA_core"/>
</dbReference>
<dbReference type="InterPro" id="IPR041685">
    <property type="entry name" value="AAA_GajA/Old/RecF-like"/>
</dbReference>
<dbReference type="Pfam" id="PF13304">
    <property type="entry name" value="AAA_21"/>
    <property type="match status" value="1"/>
</dbReference>
<reference evidence="4" key="1">
    <citation type="submission" date="2021-07" db="EMBL/GenBank/DDBJ databases">
        <title>Neiella marina sp. nov., isolated from the intestinal content of sea cucumber Apostichopus japonicus.</title>
        <authorList>
            <person name="Bai X."/>
        </authorList>
    </citation>
    <scope>NUCLEOTIDE SEQUENCE</scope>
    <source>
        <strain evidence="4">126</strain>
    </source>
</reference>
<evidence type="ECO:0000259" key="3">
    <source>
        <dbReference type="Pfam" id="PF13304"/>
    </source>
</evidence>
<evidence type="ECO:0000313" key="5">
    <source>
        <dbReference type="Proteomes" id="UP001166251"/>
    </source>
</evidence>
<dbReference type="InterPro" id="IPR051396">
    <property type="entry name" value="Bact_Antivir_Def_Nuclease"/>
</dbReference>
<gene>
    <name evidence="4" type="ORF">K0504_04530</name>
</gene>
<feature type="domain" description="DUF3696" evidence="1">
    <location>
        <begin position="593"/>
        <end position="634"/>
    </location>
</feature>
<protein>
    <submittedName>
        <fullName evidence="4">DUF3696 domain-containing protein</fullName>
    </submittedName>
</protein>
<dbReference type="InterPro" id="IPR027417">
    <property type="entry name" value="P-loop_NTPase"/>
</dbReference>